<sequence>MSFDMVPTPATGWYNDGQYLNTMNPDAVAEFIRVTHQAYADRYGEDFGELIPAIFTDEPNNGPEGSKPDKHEYKLVWTGQMPREFVKRRGYDLRSHLPELVFAAADGEFSKVRHDYYRTTTELFVEAFSRQIGQWCGKHKIALTGHMLCEETLASQIRVVGACMPHYEHMQWPGIDILRDQDDELITAKQCS</sequence>
<evidence type="ECO:0000313" key="1">
    <source>
        <dbReference type="EMBL" id="GAF99048.1"/>
    </source>
</evidence>
<comment type="caution">
    <text evidence="1">The sequence shown here is derived from an EMBL/GenBank/DDBJ whole genome shotgun (WGS) entry which is preliminary data.</text>
</comment>
<name>X0TZR2_9ZZZZ</name>
<dbReference type="InterPro" id="IPR053161">
    <property type="entry name" value="Ulvan_degrading_GH"/>
</dbReference>
<evidence type="ECO:0008006" key="2">
    <source>
        <dbReference type="Google" id="ProtNLM"/>
    </source>
</evidence>
<proteinExistence type="predicted"/>
<feature type="non-terminal residue" evidence="1">
    <location>
        <position position="192"/>
    </location>
</feature>
<dbReference type="PANTHER" id="PTHR36848">
    <property type="entry name" value="DNA-BINDING PROTEIN (PUTATIVE SECRETED PROTEIN)-RELATED"/>
    <property type="match status" value="1"/>
</dbReference>
<dbReference type="EMBL" id="BARS01012378">
    <property type="protein sequence ID" value="GAF99048.1"/>
    <property type="molecule type" value="Genomic_DNA"/>
</dbReference>
<accession>X0TZR2</accession>
<dbReference type="AlphaFoldDB" id="X0TZR2"/>
<reference evidence="1" key="1">
    <citation type="journal article" date="2014" name="Front. Microbiol.">
        <title>High frequency of phylogenetically diverse reductive dehalogenase-homologous genes in deep subseafloor sedimentary metagenomes.</title>
        <authorList>
            <person name="Kawai M."/>
            <person name="Futagami T."/>
            <person name="Toyoda A."/>
            <person name="Takaki Y."/>
            <person name="Nishi S."/>
            <person name="Hori S."/>
            <person name="Arai W."/>
            <person name="Tsubouchi T."/>
            <person name="Morono Y."/>
            <person name="Uchiyama I."/>
            <person name="Ito T."/>
            <person name="Fujiyama A."/>
            <person name="Inagaki F."/>
            <person name="Takami H."/>
        </authorList>
    </citation>
    <scope>NUCLEOTIDE SEQUENCE</scope>
    <source>
        <strain evidence="1">Expedition CK06-06</strain>
    </source>
</reference>
<organism evidence="1">
    <name type="scientific">marine sediment metagenome</name>
    <dbReference type="NCBI Taxonomy" id="412755"/>
    <lineage>
        <taxon>unclassified sequences</taxon>
        <taxon>metagenomes</taxon>
        <taxon>ecological metagenomes</taxon>
    </lineage>
</organism>
<dbReference type="PANTHER" id="PTHR36848:SF2">
    <property type="entry name" value="SECRETED PROTEIN"/>
    <property type="match status" value="1"/>
</dbReference>
<gene>
    <name evidence="1" type="ORF">S01H1_22083</name>
</gene>
<protein>
    <recommendedName>
        <fullName evidence="2">Uroporphyrinogen decarboxylase (URO-D) domain-containing protein</fullName>
    </recommendedName>
</protein>